<dbReference type="VEuPathDB" id="FungiDB:PEXP_052430"/>
<keyword evidence="5 6" id="KW-0472">Membrane</keyword>
<feature type="transmembrane region" description="Helical" evidence="6">
    <location>
        <begin position="113"/>
        <end position="138"/>
    </location>
</feature>
<evidence type="ECO:0000256" key="4">
    <source>
        <dbReference type="ARBA" id="ARBA00022989"/>
    </source>
</evidence>
<accession>A0A0A2K8F1</accession>
<dbReference type="RefSeq" id="XP_016598128.1">
    <property type="nucleotide sequence ID" value="XM_016745210.1"/>
</dbReference>
<feature type="transmembrane region" description="Helical" evidence="6">
    <location>
        <begin position="225"/>
        <end position="245"/>
    </location>
</feature>
<feature type="transmembrane region" description="Helical" evidence="6">
    <location>
        <begin position="394"/>
        <end position="414"/>
    </location>
</feature>
<reference evidence="7 8" key="1">
    <citation type="journal article" date="2015" name="Mol. Plant Microbe Interact.">
        <title>Genome, transcriptome, and functional analyses of Penicillium expansum provide new insights into secondary metabolism and pathogenicity.</title>
        <authorList>
            <person name="Ballester A.R."/>
            <person name="Marcet-Houben M."/>
            <person name="Levin E."/>
            <person name="Sela N."/>
            <person name="Selma-Lazaro C."/>
            <person name="Carmona L."/>
            <person name="Wisniewski M."/>
            <person name="Droby S."/>
            <person name="Gonzalez-Candelas L."/>
            <person name="Gabaldon T."/>
        </authorList>
    </citation>
    <scope>NUCLEOTIDE SEQUENCE [LARGE SCALE GENOMIC DNA]</scope>
    <source>
        <strain evidence="7 8">MD-8</strain>
    </source>
</reference>
<dbReference type="STRING" id="27334.A0A0A2K8F1"/>
<protein>
    <submittedName>
        <fullName evidence="7">Amino acid/polyamine transporter I</fullName>
    </submittedName>
</protein>
<keyword evidence="2" id="KW-0813">Transport</keyword>
<evidence type="ECO:0000256" key="1">
    <source>
        <dbReference type="ARBA" id="ARBA00004141"/>
    </source>
</evidence>
<dbReference type="Pfam" id="PF13520">
    <property type="entry name" value="AA_permease_2"/>
    <property type="match status" value="1"/>
</dbReference>
<dbReference type="Proteomes" id="UP000030143">
    <property type="component" value="Unassembled WGS sequence"/>
</dbReference>
<feature type="transmembrane region" description="Helical" evidence="6">
    <location>
        <begin position="313"/>
        <end position="334"/>
    </location>
</feature>
<evidence type="ECO:0000256" key="2">
    <source>
        <dbReference type="ARBA" id="ARBA00022448"/>
    </source>
</evidence>
<dbReference type="EMBL" id="JQFZ01000170">
    <property type="protein sequence ID" value="KGO56333.1"/>
    <property type="molecule type" value="Genomic_DNA"/>
</dbReference>
<sequence length="889" mass="97815">MDSQPADPEAVAPVATDARADVGDMQLLARMGYKQELRRQYSTPQVFAIAFSIMGLVPSIASTLSFSLPTGPVGMADLASAMPTAGGLYWWTHYFAGPKWKSPLSFLIGYSNTLGLIGGMCSVDYTLALMILSCVSISRGDGWTASRGVIYAVYVGLIIFHGLCGSLGGRLMPKIQTFCIYINIALVVATVIALPIGKVTRGGSLNSGHYVYGHIDNKTTWPTGWAFMLAWLAPIWSIGSFDSCVHMSEEAMHASKAVPLGIIWSAGSAFVLGFLVLSVIAATMNPDVSATISTKFGQPMAQIYYDALGRDGALAFMAVLCIVQFLIGLSLIVAASRQAWAFSRDGALPFSRFFRHVSKRIQYQPVRMICGLVVVSILLGLLCLINSAAANALFSLFVASNYLSWGTPIFCRLVWGEERFTPGEFYSGSFSRPIAWVAVVYLLFGVILSMFPTEGPSPTSSNMNYTIVINGFVWFGCMAYYFLFARRWYIGPQMTVAESASTASDNIVVPSPSHSTAHYGDWEKSFESVIQTLSQGVGHSRPSQMPYGKAVFLGLRWSNDDLDLAKSQAALLETFRTQCGFDTDSLPIPSTSSEEALAAIDDTIFKLRQKYEMNSHINYPRHRCRLFVIHYLGHGVSETERKFEICLSGTRNPDAIRIQWSSIDIRMKADVLVLVDTSYSGSFLQSCHSLQRILQCNERTAEYLFSTGNEISDQNGPTYDVNNNFMTRLTQLLNTASLAPVTVVQLHEALCTQANDPSTKLRYTPQYMDCRKPSITLQHINNYARRIENPTIKTQIPTGRVHISISVLGNIDPGQVKHWQKSLSKMDADVSIEGVFALQGCSLCLLSMPISSWDSFLHPGADGLFVATLPERSKEQAYVDYVMLSDTEE</sequence>
<dbReference type="GO" id="GO:0022857">
    <property type="term" value="F:transmembrane transporter activity"/>
    <property type="evidence" value="ECO:0007669"/>
    <property type="project" value="InterPro"/>
</dbReference>
<feature type="transmembrane region" description="Helical" evidence="6">
    <location>
        <begin position="463"/>
        <end position="484"/>
    </location>
</feature>
<proteinExistence type="predicted"/>
<dbReference type="PhylomeDB" id="A0A0A2K8F1"/>
<dbReference type="AlphaFoldDB" id="A0A0A2K8F1"/>
<dbReference type="GO" id="GO:0016020">
    <property type="term" value="C:membrane"/>
    <property type="evidence" value="ECO:0007669"/>
    <property type="project" value="UniProtKB-SubCell"/>
</dbReference>
<feature type="transmembrane region" description="Helical" evidence="6">
    <location>
        <begin position="257"/>
        <end position="281"/>
    </location>
</feature>
<evidence type="ECO:0000256" key="3">
    <source>
        <dbReference type="ARBA" id="ARBA00022692"/>
    </source>
</evidence>
<comment type="subcellular location">
    <subcellularLocation>
        <location evidence="1">Membrane</location>
        <topology evidence="1">Multi-pass membrane protein</topology>
    </subcellularLocation>
</comment>
<feature type="transmembrane region" description="Helical" evidence="6">
    <location>
        <begin position="368"/>
        <end position="388"/>
    </location>
</feature>
<name>A0A0A2K8F1_PENEN</name>
<keyword evidence="8" id="KW-1185">Reference proteome</keyword>
<dbReference type="OrthoDB" id="3900342at2759"/>
<evidence type="ECO:0000313" key="8">
    <source>
        <dbReference type="Proteomes" id="UP000030143"/>
    </source>
</evidence>
<feature type="transmembrane region" description="Helical" evidence="6">
    <location>
        <begin position="434"/>
        <end position="451"/>
    </location>
</feature>
<evidence type="ECO:0000313" key="7">
    <source>
        <dbReference type="EMBL" id="KGO56333.1"/>
    </source>
</evidence>
<dbReference type="HOGENOM" id="CLU_324676_0_0_1"/>
<feature type="transmembrane region" description="Helical" evidence="6">
    <location>
        <begin position="178"/>
        <end position="197"/>
    </location>
</feature>
<evidence type="ECO:0000256" key="5">
    <source>
        <dbReference type="ARBA" id="ARBA00023136"/>
    </source>
</evidence>
<evidence type="ECO:0000256" key="6">
    <source>
        <dbReference type="SAM" id="Phobius"/>
    </source>
</evidence>
<dbReference type="InterPro" id="IPR002293">
    <property type="entry name" value="AA/rel_permease1"/>
</dbReference>
<keyword evidence="4 6" id="KW-1133">Transmembrane helix</keyword>
<feature type="transmembrane region" description="Helical" evidence="6">
    <location>
        <begin position="73"/>
        <end position="92"/>
    </location>
</feature>
<keyword evidence="3 6" id="KW-0812">Transmembrane</keyword>
<comment type="caution">
    <text evidence="7">The sequence shown here is derived from an EMBL/GenBank/DDBJ whole genome shotgun (WGS) entry which is preliminary data.</text>
</comment>
<organism evidence="7 8">
    <name type="scientific">Penicillium expansum</name>
    <name type="common">Blue mold rot fungus</name>
    <dbReference type="NCBI Taxonomy" id="27334"/>
    <lineage>
        <taxon>Eukaryota</taxon>
        <taxon>Fungi</taxon>
        <taxon>Dikarya</taxon>
        <taxon>Ascomycota</taxon>
        <taxon>Pezizomycotina</taxon>
        <taxon>Eurotiomycetes</taxon>
        <taxon>Eurotiomycetidae</taxon>
        <taxon>Eurotiales</taxon>
        <taxon>Aspergillaceae</taxon>
        <taxon>Penicillium</taxon>
    </lineage>
</organism>
<dbReference type="Gene3D" id="1.20.1740.10">
    <property type="entry name" value="Amino acid/polyamine transporter I"/>
    <property type="match status" value="1"/>
</dbReference>
<dbReference type="PANTHER" id="PTHR45649:SF6">
    <property type="entry name" value="GABA-SPECIFIC PERMEASE"/>
    <property type="match status" value="1"/>
</dbReference>
<gene>
    <name evidence="7" type="ORF">PEX2_079400</name>
</gene>
<feature type="transmembrane region" description="Helical" evidence="6">
    <location>
        <begin position="46"/>
        <end position="67"/>
    </location>
</feature>
<dbReference type="GeneID" id="27680630"/>
<feature type="transmembrane region" description="Helical" evidence="6">
    <location>
        <begin position="150"/>
        <end position="171"/>
    </location>
</feature>
<dbReference type="PANTHER" id="PTHR45649">
    <property type="entry name" value="AMINO-ACID PERMEASE BAT1"/>
    <property type="match status" value="1"/>
</dbReference>